<dbReference type="InterPro" id="IPR001036">
    <property type="entry name" value="Acrflvin-R"/>
</dbReference>
<reference evidence="9" key="1">
    <citation type="submission" date="2017-01" db="EMBL/GenBank/DDBJ databases">
        <authorList>
            <person name="Varghese N."/>
            <person name="Submissions S."/>
        </authorList>
    </citation>
    <scope>NUCLEOTIDE SEQUENCE [LARGE SCALE GENOMIC DNA]</scope>
    <source>
        <strain evidence="9">ATCC 51758</strain>
    </source>
</reference>
<keyword evidence="4 6" id="KW-1133">Transmembrane helix</keyword>
<feature type="domain" description="SSD" evidence="7">
    <location>
        <begin position="652"/>
        <end position="769"/>
    </location>
</feature>
<keyword evidence="9" id="KW-1185">Reference proteome</keyword>
<dbReference type="PANTHER" id="PTHR33406">
    <property type="entry name" value="MEMBRANE PROTEIN MJ1562-RELATED"/>
    <property type="match status" value="1"/>
</dbReference>
<dbReference type="InterPro" id="IPR050545">
    <property type="entry name" value="Mycobact_MmpL"/>
</dbReference>
<feature type="transmembrane region" description="Helical" evidence="6">
    <location>
        <begin position="712"/>
        <end position="735"/>
    </location>
</feature>
<dbReference type="GO" id="GO:0005886">
    <property type="term" value="C:plasma membrane"/>
    <property type="evidence" value="ECO:0007669"/>
    <property type="project" value="UniProtKB-SubCell"/>
</dbReference>
<dbReference type="InterPro" id="IPR004869">
    <property type="entry name" value="MMPL_dom"/>
</dbReference>
<feature type="transmembrane region" description="Helical" evidence="6">
    <location>
        <begin position="642"/>
        <end position="660"/>
    </location>
</feature>
<feature type="transmembrane region" description="Helical" evidence="6">
    <location>
        <begin position="328"/>
        <end position="351"/>
    </location>
</feature>
<feature type="transmembrane region" description="Helical" evidence="6">
    <location>
        <begin position="357"/>
        <end position="383"/>
    </location>
</feature>
<name>A0A1N6R5N9_9RHOO</name>
<dbReference type="PANTHER" id="PTHR33406:SF10">
    <property type="entry name" value="SSD DOMAIN-CONTAINING PROTEIN"/>
    <property type="match status" value="1"/>
</dbReference>
<dbReference type="SUPFAM" id="SSF82866">
    <property type="entry name" value="Multidrug efflux transporter AcrB transmembrane domain"/>
    <property type="match status" value="2"/>
</dbReference>
<feature type="transmembrane region" description="Helical" evidence="6">
    <location>
        <begin position="231"/>
        <end position="250"/>
    </location>
</feature>
<evidence type="ECO:0000256" key="1">
    <source>
        <dbReference type="ARBA" id="ARBA00004651"/>
    </source>
</evidence>
<dbReference type="Pfam" id="PF03176">
    <property type="entry name" value="MMPL"/>
    <property type="match status" value="2"/>
</dbReference>
<dbReference type="AlphaFoldDB" id="A0A1N6R5N9"/>
<organism evidence="8 9">
    <name type="scientific">Aromatoleum tolulyticum</name>
    <dbReference type="NCBI Taxonomy" id="34027"/>
    <lineage>
        <taxon>Bacteria</taxon>
        <taxon>Pseudomonadati</taxon>
        <taxon>Pseudomonadota</taxon>
        <taxon>Betaproteobacteria</taxon>
        <taxon>Rhodocyclales</taxon>
        <taxon>Rhodocyclaceae</taxon>
        <taxon>Aromatoleum</taxon>
    </lineage>
</organism>
<dbReference type="Gene3D" id="1.20.1640.10">
    <property type="entry name" value="Multidrug efflux transporter AcrB transmembrane domain"/>
    <property type="match status" value="2"/>
</dbReference>
<feature type="transmembrane region" description="Helical" evidence="6">
    <location>
        <begin position="257"/>
        <end position="280"/>
    </location>
</feature>
<evidence type="ECO:0000256" key="6">
    <source>
        <dbReference type="SAM" id="Phobius"/>
    </source>
</evidence>
<evidence type="ECO:0000256" key="3">
    <source>
        <dbReference type="ARBA" id="ARBA00022692"/>
    </source>
</evidence>
<feature type="transmembrane region" description="Helical" evidence="6">
    <location>
        <begin position="619"/>
        <end position="637"/>
    </location>
</feature>
<protein>
    <recommendedName>
        <fullName evidence="7">SSD domain-containing protein</fullName>
    </recommendedName>
</protein>
<evidence type="ECO:0000256" key="5">
    <source>
        <dbReference type="ARBA" id="ARBA00023136"/>
    </source>
</evidence>
<feature type="transmembrane region" description="Helical" evidence="6">
    <location>
        <begin position="286"/>
        <end position="308"/>
    </location>
</feature>
<feature type="transmembrane region" description="Helical" evidence="6">
    <location>
        <begin position="747"/>
        <end position="774"/>
    </location>
</feature>
<dbReference type="OrthoDB" id="9176717at2"/>
<feature type="transmembrane region" description="Helical" evidence="6">
    <location>
        <begin position="404"/>
        <end position="433"/>
    </location>
</feature>
<evidence type="ECO:0000256" key="2">
    <source>
        <dbReference type="ARBA" id="ARBA00022475"/>
    </source>
</evidence>
<proteinExistence type="predicted"/>
<keyword evidence="5 6" id="KW-0472">Membrane</keyword>
<sequence length="787" mass="86248">MIEKLVLAMQRVCFRHRLLILLALLGFTVVMALFASRLHMSAGFDKQLPQNHEYIQTFNQYREVLFGANRIIVTVEATKGDIWNEKALTRLYDVTQALFFMKGVDRRTVTSLWTPNTRAVQITEEGMKAEDVIGGDVTVKALTPDNIAAIRERTIVGGFIGSLVANDSSSAMVVAELADPDPQTGERLDYAEFSQRLEREVRDTFTDGDVKIRIIGFAKQMGDISEGATSVIEFFALAFLLTAAAVYWYTRSWMLTFLPLACSLVSVVWQFGTITLLGFGLDPLAILVPFLVFAIGVSHGIQQVNYIAKEVINGADGYTAASRSFTGLLVPGTLALITAFVGFATLVLVPIPMIRELAITASVGVAYKIVTNLIMLPVLASYFRFDDRFVGRATKMEGLRNRTMASLGVHIANPRNAAIGTLVCLALLAVAVWQSQGRHVGHVLPGAPELHDDSRYNQDVEAVVARYALGLDLLTVVVESPADGCYRHDIMSHVDRLTWYLANVPGVLSAQSLPSLTKLAASGVNEGNPKWAALPQEELTLGEAVRQVPEGMRLFNADCTLLPVNLYLADHKASTIKEVVAAVKHFREMQPFPGVTVRLASGNAGVQAATNEVVEHSELPMMLYVYATILVLVFAVYRDWRAMIACCLPLTLATFLGYWFMKALDIGLTVATLPVMVLAVGIGVDYAFYIYNRLQMHLAHGEDIVTAFKQALREIGVATVFTAVTLSIGVATWSFSALKFQADMGMLLTFMFMVNMIMAITLLPALAVTIDVLIPRRGPVRAPLMAH</sequence>
<feature type="domain" description="SSD" evidence="7">
    <location>
        <begin position="223"/>
        <end position="382"/>
    </location>
</feature>
<evidence type="ECO:0000259" key="7">
    <source>
        <dbReference type="PROSITE" id="PS50156"/>
    </source>
</evidence>
<keyword evidence="2" id="KW-1003">Cell membrane</keyword>
<accession>A0A1N6R5N9</accession>
<evidence type="ECO:0000313" key="9">
    <source>
        <dbReference type="Proteomes" id="UP000186819"/>
    </source>
</evidence>
<feature type="transmembrane region" description="Helical" evidence="6">
    <location>
        <begin position="666"/>
        <end position="691"/>
    </location>
</feature>
<comment type="subcellular location">
    <subcellularLocation>
        <location evidence="1">Cell membrane</location>
        <topology evidence="1">Multi-pass membrane protein</topology>
    </subcellularLocation>
</comment>
<evidence type="ECO:0000313" key="8">
    <source>
        <dbReference type="EMBL" id="SIQ24159.1"/>
    </source>
</evidence>
<gene>
    <name evidence="8" type="ORF">SAMN05421829_10399</name>
</gene>
<dbReference type="InterPro" id="IPR000731">
    <property type="entry name" value="SSD"/>
</dbReference>
<keyword evidence="3 6" id="KW-0812">Transmembrane</keyword>
<dbReference type="GO" id="GO:0022857">
    <property type="term" value="F:transmembrane transporter activity"/>
    <property type="evidence" value="ECO:0007669"/>
    <property type="project" value="InterPro"/>
</dbReference>
<dbReference type="EMBL" id="FTMD01000003">
    <property type="protein sequence ID" value="SIQ24159.1"/>
    <property type="molecule type" value="Genomic_DNA"/>
</dbReference>
<dbReference type="PROSITE" id="PS50156">
    <property type="entry name" value="SSD"/>
    <property type="match status" value="2"/>
</dbReference>
<dbReference type="STRING" id="34027.SAMN05421829_10399"/>
<evidence type="ECO:0000256" key="4">
    <source>
        <dbReference type="ARBA" id="ARBA00022989"/>
    </source>
</evidence>
<dbReference type="RefSeq" id="WP_076601112.1">
    <property type="nucleotide sequence ID" value="NZ_FTMD01000003.1"/>
</dbReference>
<dbReference type="PRINTS" id="PR00702">
    <property type="entry name" value="ACRIFLAVINRP"/>
</dbReference>
<dbReference type="Proteomes" id="UP000186819">
    <property type="component" value="Unassembled WGS sequence"/>
</dbReference>